<dbReference type="GO" id="GO:0008962">
    <property type="term" value="F:phosphatidylglycerophosphatase activity"/>
    <property type="evidence" value="ECO:0007669"/>
    <property type="project" value="InterPro"/>
</dbReference>
<dbReference type="SUPFAM" id="SSF101307">
    <property type="entry name" value="YutG-like"/>
    <property type="match status" value="1"/>
</dbReference>
<dbReference type="Gene3D" id="1.10.3760.10">
    <property type="entry name" value="PgpA-like"/>
    <property type="match status" value="1"/>
</dbReference>
<dbReference type="RefSeq" id="WP_058739871.1">
    <property type="nucleotide sequence ID" value="NZ_CP011266.1"/>
</dbReference>
<evidence type="ECO:0000313" key="1">
    <source>
        <dbReference type="EMBL" id="ALT69651.1"/>
    </source>
</evidence>
<evidence type="ECO:0000313" key="2">
    <source>
        <dbReference type="Proteomes" id="UP000067738"/>
    </source>
</evidence>
<dbReference type="OrthoDB" id="53211at2157"/>
<dbReference type="InterPro" id="IPR036681">
    <property type="entry name" value="PgpA-like_sf"/>
</dbReference>
<dbReference type="PATRIC" id="fig|230361.4.peg.1949"/>
<protein>
    <submittedName>
        <fullName evidence="1">Alpha-ribazole phosphatase CobZ</fullName>
    </submittedName>
</protein>
<reference evidence="1 2" key="1">
    <citation type="submission" date="2015-04" db="EMBL/GenBank/DDBJ databases">
        <title>The complete genome sequence of the rumen methanogen Methanobrevibacter millerae SM9.</title>
        <authorList>
            <person name="Leahy S.C."/>
            <person name="Kelly W.J."/>
            <person name="Pacheco D.M."/>
            <person name="Li D."/>
            <person name="Altermann E."/>
            <person name="Attwood G.T."/>
        </authorList>
    </citation>
    <scope>NUCLEOTIDE SEQUENCE [LARGE SCALE GENOMIC DNA]</scope>
    <source>
        <strain evidence="1 2">SM9</strain>
    </source>
</reference>
<dbReference type="AlphaFoldDB" id="A0A0U2TV31"/>
<proteinExistence type="predicted"/>
<dbReference type="GeneID" id="26736839"/>
<dbReference type="EMBL" id="CP011266">
    <property type="protein sequence ID" value="ALT69651.1"/>
    <property type="molecule type" value="Genomic_DNA"/>
</dbReference>
<keyword evidence="2" id="KW-1185">Reference proteome</keyword>
<organism evidence="1 2">
    <name type="scientific">Methanobrevibacter millerae</name>
    <dbReference type="NCBI Taxonomy" id="230361"/>
    <lineage>
        <taxon>Archaea</taxon>
        <taxon>Methanobacteriati</taxon>
        <taxon>Methanobacteriota</taxon>
        <taxon>Methanomada group</taxon>
        <taxon>Methanobacteria</taxon>
        <taxon>Methanobacteriales</taxon>
        <taxon>Methanobacteriaceae</taxon>
        <taxon>Methanobrevibacter</taxon>
    </lineage>
</organism>
<dbReference type="KEGG" id="mmil:sm9_1885"/>
<dbReference type="GO" id="GO:0006629">
    <property type="term" value="P:lipid metabolic process"/>
    <property type="evidence" value="ECO:0007669"/>
    <property type="project" value="InterPro"/>
</dbReference>
<accession>A0A0U2TV31</accession>
<name>A0A0U2TV31_9EURY</name>
<gene>
    <name evidence="1" type="primary">cobZ</name>
    <name evidence="1" type="ORF">sm9_1885</name>
</gene>
<dbReference type="Proteomes" id="UP000067738">
    <property type="component" value="Chromosome"/>
</dbReference>
<sequence length="347" mass="38993">MNRVNITEKDYGVFINNPDHFLAVSDFADSDGINIVENVNIIKSQNSSKSASKPLLNQETRKYIAHEIDSINFFRKSYGDLILYTFISNDLILQDFTENLQVLNSTKGFENAKLDISHVVYIKKALSKKDLIEIFKTVSKIKAKYLANLNLPRHITNILDNNEFLAILCDVPKDDELKFDSIDIDELNIEESIINSMDESFKKFDLTFGILDYLVSEGILIGDLIDSGMELVDDADVTEELKQKMENQILKALSDINVIMLLMAAFRTEQDVSAGRIREINAVGHNNIYSNELLGLAISNQIAGTKAVFNFNRYITVKPGVLAYLPPMVDNVFAGLIAGCVSKIFDD</sequence>